<dbReference type="PROSITE" id="PS50977">
    <property type="entry name" value="HTH_TETR_2"/>
    <property type="match status" value="1"/>
</dbReference>
<keyword evidence="1" id="KW-0805">Transcription regulation</keyword>
<evidence type="ECO:0000256" key="3">
    <source>
        <dbReference type="ARBA" id="ARBA00023163"/>
    </source>
</evidence>
<dbReference type="Pfam" id="PF00440">
    <property type="entry name" value="TetR_N"/>
    <property type="match status" value="1"/>
</dbReference>
<dbReference type="Pfam" id="PF17937">
    <property type="entry name" value="TetR_C_28"/>
    <property type="match status" value="1"/>
</dbReference>
<dbReference type="InterPro" id="IPR041479">
    <property type="entry name" value="TetR_CgmR_C"/>
</dbReference>
<dbReference type="Proteomes" id="UP000664779">
    <property type="component" value="Unassembled WGS sequence"/>
</dbReference>
<sequence length="230" mass="25618">MPLERETDESPVSRSPSRAELASTEVPLNDRCILTVAPKKRGRRADTSGKSRDAILEAALQIVCEKGAGALTIEAVAERAGFSKGGVLYNFPTKEKLTQGMVEREVARFSCMLETERLKQGDCPSPTLAALVEVAETWIKSNETGPRGILLTHVSAPDLCEPFLAHKERLREEMIRETGHLARAMLIWTSLEGLLMSYAHGVMRFNTSELTIYFKELRELVRSPFLTEEN</sequence>
<dbReference type="EMBL" id="JAFLNF010000005">
    <property type="protein sequence ID" value="MBO0346204.1"/>
    <property type="molecule type" value="Genomic_DNA"/>
</dbReference>
<evidence type="ECO:0000259" key="6">
    <source>
        <dbReference type="PROSITE" id="PS50977"/>
    </source>
</evidence>
<evidence type="ECO:0000313" key="8">
    <source>
        <dbReference type="Proteomes" id="UP000664779"/>
    </source>
</evidence>
<evidence type="ECO:0000256" key="5">
    <source>
        <dbReference type="SAM" id="MobiDB-lite"/>
    </source>
</evidence>
<evidence type="ECO:0000256" key="1">
    <source>
        <dbReference type="ARBA" id="ARBA00023015"/>
    </source>
</evidence>
<dbReference type="InterPro" id="IPR001647">
    <property type="entry name" value="HTH_TetR"/>
</dbReference>
<dbReference type="InterPro" id="IPR009057">
    <property type="entry name" value="Homeodomain-like_sf"/>
</dbReference>
<keyword evidence="3" id="KW-0804">Transcription</keyword>
<reference evidence="7" key="1">
    <citation type="submission" date="2021-03" db="EMBL/GenBank/DDBJ databases">
        <title>Roseibium sp. CAU 1637 isolated from Incheon.</title>
        <authorList>
            <person name="Kim W."/>
        </authorList>
    </citation>
    <scope>NUCLEOTIDE SEQUENCE</scope>
    <source>
        <strain evidence="7">CAU 1637</strain>
    </source>
</reference>
<accession>A0A939ESB0</accession>
<gene>
    <name evidence="7" type="ORF">J0X15_13305</name>
</gene>
<dbReference type="GO" id="GO:0003700">
    <property type="term" value="F:DNA-binding transcription factor activity"/>
    <property type="evidence" value="ECO:0007669"/>
    <property type="project" value="TreeGrafter"/>
</dbReference>
<dbReference type="SUPFAM" id="SSF46689">
    <property type="entry name" value="Homeodomain-like"/>
    <property type="match status" value="1"/>
</dbReference>
<feature type="domain" description="HTH tetR-type" evidence="6">
    <location>
        <begin position="49"/>
        <end position="109"/>
    </location>
</feature>
<proteinExistence type="predicted"/>
<feature type="DNA-binding region" description="H-T-H motif" evidence="4">
    <location>
        <begin position="72"/>
        <end position="91"/>
    </location>
</feature>
<dbReference type="AlphaFoldDB" id="A0A939ESB0"/>
<dbReference type="RefSeq" id="WP_206941595.1">
    <property type="nucleotide sequence ID" value="NZ_JAFLNF010000005.1"/>
</dbReference>
<dbReference type="PANTHER" id="PTHR30055:SF234">
    <property type="entry name" value="HTH-TYPE TRANSCRIPTIONAL REGULATOR BETI"/>
    <property type="match status" value="1"/>
</dbReference>
<comment type="caution">
    <text evidence="7">The sequence shown here is derived from an EMBL/GenBank/DDBJ whole genome shotgun (WGS) entry which is preliminary data.</text>
</comment>
<dbReference type="PRINTS" id="PR00455">
    <property type="entry name" value="HTHTETR"/>
</dbReference>
<evidence type="ECO:0000313" key="7">
    <source>
        <dbReference type="EMBL" id="MBO0346204.1"/>
    </source>
</evidence>
<dbReference type="Gene3D" id="1.10.357.10">
    <property type="entry name" value="Tetracycline Repressor, domain 2"/>
    <property type="match status" value="1"/>
</dbReference>
<dbReference type="GO" id="GO:0000976">
    <property type="term" value="F:transcription cis-regulatory region binding"/>
    <property type="evidence" value="ECO:0007669"/>
    <property type="project" value="TreeGrafter"/>
</dbReference>
<dbReference type="PANTHER" id="PTHR30055">
    <property type="entry name" value="HTH-TYPE TRANSCRIPTIONAL REGULATOR RUTR"/>
    <property type="match status" value="1"/>
</dbReference>
<evidence type="ECO:0000256" key="2">
    <source>
        <dbReference type="ARBA" id="ARBA00023125"/>
    </source>
</evidence>
<keyword evidence="8" id="KW-1185">Reference proteome</keyword>
<dbReference type="InterPro" id="IPR050109">
    <property type="entry name" value="HTH-type_TetR-like_transc_reg"/>
</dbReference>
<organism evidence="7 8">
    <name type="scientific">Roseibium limicola</name>
    <dbReference type="NCBI Taxonomy" id="2816037"/>
    <lineage>
        <taxon>Bacteria</taxon>
        <taxon>Pseudomonadati</taxon>
        <taxon>Pseudomonadota</taxon>
        <taxon>Alphaproteobacteria</taxon>
        <taxon>Hyphomicrobiales</taxon>
        <taxon>Stappiaceae</taxon>
        <taxon>Roseibium</taxon>
    </lineage>
</organism>
<protein>
    <submittedName>
        <fullName evidence="7">TetR/AcrR family transcriptional regulator</fullName>
    </submittedName>
</protein>
<feature type="region of interest" description="Disordered" evidence="5">
    <location>
        <begin position="1"/>
        <end position="24"/>
    </location>
</feature>
<keyword evidence="2 4" id="KW-0238">DNA-binding</keyword>
<name>A0A939ESB0_9HYPH</name>
<evidence type="ECO:0000256" key="4">
    <source>
        <dbReference type="PROSITE-ProRule" id="PRU00335"/>
    </source>
</evidence>